<feature type="compositionally biased region" description="Polar residues" evidence="1">
    <location>
        <begin position="89"/>
        <end position="98"/>
    </location>
</feature>
<name>A0ABN5M3G6_9RHOB</name>
<evidence type="ECO:0000313" key="2">
    <source>
        <dbReference type="EMBL" id="AWX92294.1"/>
    </source>
</evidence>
<evidence type="ECO:0000256" key="1">
    <source>
        <dbReference type="SAM" id="MobiDB-lite"/>
    </source>
</evidence>
<feature type="region of interest" description="Disordered" evidence="1">
    <location>
        <begin position="1"/>
        <end position="21"/>
    </location>
</feature>
<sequence>MQVPAPPAILAPARRDDDPDALEMRAPSFRIGRALEELHDLLQLGLGLVHVHAIDGERRRFPSHDDKLGPAAAAAGTRRNVRSEKPANLRNSMTQSQGKAGLPALIRLNKSGS</sequence>
<proteinExistence type="predicted"/>
<reference evidence="2 3" key="1">
    <citation type="submission" date="2018-06" db="EMBL/GenBank/DDBJ databases">
        <title>Complete genome sequence of Paracoccus mutanolyticus strain RSP-02 isolated from cellulosic waste.</title>
        <authorList>
            <person name="Amrutha R.N."/>
            <person name="Shrivastav A."/>
            <person name="Buddana S.K."/>
            <person name="Deshpande U."/>
            <person name="Prakasham R.S."/>
        </authorList>
    </citation>
    <scope>NUCLEOTIDE SEQUENCE [LARGE SCALE GENOMIC DNA]</scope>
    <source>
        <strain evidence="2 3">RSP-02</strain>
    </source>
</reference>
<feature type="region of interest" description="Disordered" evidence="1">
    <location>
        <begin position="59"/>
        <end position="113"/>
    </location>
</feature>
<protein>
    <submittedName>
        <fullName evidence="2">Uncharacterized protein</fullName>
    </submittedName>
</protein>
<feature type="compositionally biased region" description="Basic and acidic residues" evidence="1">
    <location>
        <begin position="59"/>
        <end position="68"/>
    </location>
</feature>
<keyword evidence="3" id="KW-1185">Reference proteome</keyword>
<evidence type="ECO:0000313" key="3">
    <source>
        <dbReference type="Proteomes" id="UP000249922"/>
    </source>
</evidence>
<gene>
    <name evidence="2" type="ORF">DPM13_00575</name>
</gene>
<organism evidence="2 3">
    <name type="scientific">Paracoccus mutanolyticus</name>
    <dbReference type="NCBI Taxonomy" id="1499308"/>
    <lineage>
        <taxon>Bacteria</taxon>
        <taxon>Pseudomonadati</taxon>
        <taxon>Pseudomonadota</taxon>
        <taxon>Alphaproteobacteria</taxon>
        <taxon>Rhodobacterales</taxon>
        <taxon>Paracoccaceae</taxon>
        <taxon>Paracoccus</taxon>
    </lineage>
</organism>
<accession>A0ABN5M3G6</accession>
<dbReference type="Proteomes" id="UP000249922">
    <property type="component" value="Chromosome"/>
</dbReference>
<dbReference type="EMBL" id="CP030239">
    <property type="protein sequence ID" value="AWX92294.1"/>
    <property type="molecule type" value="Genomic_DNA"/>
</dbReference>